<evidence type="ECO:0000256" key="1">
    <source>
        <dbReference type="ARBA" id="ARBA00022741"/>
    </source>
</evidence>
<dbReference type="Proteomes" id="UP001212841">
    <property type="component" value="Unassembled WGS sequence"/>
</dbReference>
<dbReference type="GO" id="GO:0005525">
    <property type="term" value="F:GTP binding"/>
    <property type="evidence" value="ECO:0007669"/>
    <property type="project" value="UniProtKB-KW"/>
</dbReference>
<evidence type="ECO:0000313" key="5">
    <source>
        <dbReference type="Proteomes" id="UP001212841"/>
    </source>
</evidence>
<organism evidence="4 5">
    <name type="scientific">Rhizophlyctis rosea</name>
    <dbReference type="NCBI Taxonomy" id="64517"/>
    <lineage>
        <taxon>Eukaryota</taxon>
        <taxon>Fungi</taxon>
        <taxon>Fungi incertae sedis</taxon>
        <taxon>Chytridiomycota</taxon>
        <taxon>Chytridiomycota incertae sedis</taxon>
        <taxon>Chytridiomycetes</taxon>
        <taxon>Rhizophlyctidales</taxon>
        <taxon>Rhizophlyctidaceae</taxon>
        <taxon>Rhizophlyctis</taxon>
    </lineage>
</organism>
<proteinExistence type="predicted"/>
<keyword evidence="1" id="KW-0547">Nucleotide-binding</keyword>
<sequence length="221" mass="23297">MLLLDDSGRITHLTILLLGPAHVGKTELIRAFIEHNPSSLSSSFASLASRRKSRGPYAGPYDPTIENSTTFQYILPNASSSGNTFPRPPSPTSTLSSTSTGATDVVNGSKESLGPNEEEIWQSRIGHRLILTLLDVGGHPFYGSLWPACVEAADAFMLVYDVGDRRSFDAVWGFYKVVVESKGSRIGDLPIMMVGNMVDTVSSSVSSVTGGVGGGSGGDGG</sequence>
<dbReference type="GO" id="GO:0016020">
    <property type="term" value="C:membrane"/>
    <property type="evidence" value="ECO:0007669"/>
    <property type="project" value="InterPro"/>
</dbReference>
<keyword evidence="5" id="KW-1185">Reference proteome</keyword>
<dbReference type="PRINTS" id="PR00449">
    <property type="entry name" value="RASTRNSFRMNG"/>
</dbReference>
<evidence type="ECO:0000313" key="4">
    <source>
        <dbReference type="EMBL" id="KAJ3047759.1"/>
    </source>
</evidence>
<dbReference type="Pfam" id="PF00071">
    <property type="entry name" value="Ras"/>
    <property type="match status" value="1"/>
</dbReference>
<name>A0AAD5S6P5_9FUNG</name>
<dbReference type="PANTHER" id="PTHR24070">
    <property type="entry name" value="RAS, DI-RAS, AND RHEB FAMILY MEMBERS OF SMALL GTPASE SUPERFAMILY"/>
    <property type="match status" value="1"/>
</dbReference>
<feature type="non-terminal residue" evidence="4">
    <location>
        <position position="1"/>
    </location>
</feature>
<gene>
    <name evidence="4" type="ORF">HK097_011233</name>
</gene>
<keyword evidence="2" id="KW-0342">GTP-binding</keyword>
<accession>A0AAD5S6P5</accession>
<evidence type="ECO:0008006" key="6">
    <source>
        <dbReference type="Google" id="ProtNLM"/>
    </source>
</evidence>
<dbReference type="EMBL" id="JADGJD010000904">
    <property type="protein sequence ID" value="KAJ3047759.1"/>
    <property type="molecule type" value="Genomic_DNA"/>
</dbReference>
<evidence type="ECO:0000256" key="3">
    <source>
        <dbReference type="SAM" id="MobiDB-lite"/>
    </source>
</evidence>
<dbReference type="GO" id="GO:0007165">
    <property type="term" value="P:signal transduction"/>
    <property type="evidence" value="ECO:0007669"/>
    <property type="project" value="InterPro"/>
</dbReference>
<protein>
    <recommendedName>
        <fullName evidence="6">P-loop containing nucleoside triphosphate hydrolase protein</fullName>
    </recommendedName>
</protein>
<dbReference type="InterPro" id="IPR020849">
    <property type="entry name" value="Small_GTPase_Ras-type"/>
</dbReference>
<feature type="region of interest" description="Disordered" evidence="3">
    <location>
        <begin position="80"/>
        <end position="115"/>
    </location>
</feature>
<dbReference type="SUPFAM" id="SSF52540">
    <property type="entry name" value="P-loop containing nucleoside triphosphate hydrolases"/>
    <property type="match status" value="1"/>
</dbReference>
<dbReference type="InterPro" id="IPR027417">
    <property type="entry name" value="P-loop_NTPase"/>
</dbReference>
<dbReference type="GO" id="GO:0003924">
    <property type="term" value="F:GTPase activity"/>
    <property type="evidence" value="ECO:0007669"/>
    <property type="project" value="InterPro"/>
</dbReference>
<dbReference type="AlphaFoldDB" id="A0AAD5S6P5"/>
<dbReference type="Gene3D" id="3.40.50.300">
    <property type="entry name" value="P-loop containing nucleotide triphosphate hydrolases"/>
    <property type="match status" value="1"/>
</dbReference>
<comment type="caution">
    <text evidence="4">The sequence shown here is derived from an EMBL/GenBank/DDBJ whole genome shotgun (WGS) entry which is preliminary data.</text>
</comment>
<evidence type="ECO:0000256" key="2">
    <source>
        <dbReference type="ARBA" id="ARBA00023134"/>
    </source>
</evidence>
<dbReference type="InterPro" id="IPR001806">
    <property type="entry name" value="Small_GTPase"/>
</dbReference>
<reference evidence="4" key="1">
    <citation type="submission" date="2020-05" db="EMBL/GenBank/DDBJ databases">
        <title>Phylogenomic resolution of chytrid fungi.</title>
        <authorList>
            <person name="Stajich J.E."/>
            <person name="Amses K."/>
            <person name="Simmons R."/>
            <person name="Seto K."/>
            <person name="Myers J."/>
            <person name="Bonds A."/>
            <person name="Quandt C.A."/>
            <person name="Barry K."/>
            <person name="Liu P."/>
            <person name="Grigoriev I."/>
            <person name="Longcore J.E."/>
            <person name="James T.Y."/>
        </authorList>
    </citation>
    <scope>NUCLEOTIDE SEQUENCE</scope>
    <source>
        <strain evidence="4">JEL0318</strain>
    </source>
</reference>